<gene>
    <name evidence="1" type="ORF">ACFSKQ_14390</name>
</gene>
<sequence length="64" mass="6827">MAEGALRIEGAANEAYPWSGKPILAGMPTLYRQAVVGICNSGCRKFEKAAHHLEAALSRQATRG</sequence>
<accession>A0ABW5CMV2</accession>
<comment type="caution">
    <text evidence="1">The sequence shown here is derived from an EMBL/GenBank/DDBJ whole genome shotgun (WGS) entry which is preliminary data.</text>
</comment>
<evidence type="ECO:0000313" key="2">
    <source>
        <dbReference type="Proteomes" id="UP001597371"/>
    </source>
</evidence>
<keyword evidence="2" id="KW-1185">Reference proteome</keyword>
<dbReference type="RefSeq" id="WP_209737121.1">
    <property type="nucleotide sequence ID" value="NZ_CP072611.1"/>
</dbReference>
<name>A0ABW5CMV2_9HYPH</name>
<dbReference type="EMBL" id="JBHUIJ010000022">
    <property type="protein sequence ID" value="MFD2238640.1"/>
    <property type="molecule type" value="Genomic_DNA"/>
</dbReference>
<proteinExistence type="predicted"/>
<organism evidence="1 2">
    <name type="scientific">Aureimonas populi</name>
    <dbReference type="NCBI Taxonomy" id="1701758"/>
    <lineage>
        <taxon>Bacteria</taxon>
        <taxon>Pseudomonadati</taxon>
        <taxon>Pseudomonadota</taxon>
        <taxon>Alphaproteobacteria</taxon>
        <taxon>Hyphomicrobiales</taxon>
        <taxon>Aurantimonadaceae</taxon>
        <taxon>Aureimonas</taxon>
    </lineage>
</organism>
<reference evidence="2" key="1">
    <citation type="journal article" date="2019" name="Int. J. Syst. Evol. Microbiol.">
        <title>The Global Catalogue of Microorganisms (GCM) 10K type strain sequencing project: providing services to taxonomists for standard genome sequencing and annotation.</title>
        <authorList>
            <consortium name="The Broad Institute Genomics Platform"/>
            <consortium name="The Broad Institute Genome Sequencing Center for Infectious Disease"/>
            <person name="Wu L."/>
            <person name="Ma J."/>
        </authorList>
    </citation>
    <scope>NUCLEOTIDE SEQUENCE [LARGE SCALE GENOMIC DNA]</scope>
    <source>
        <strain evidence="2">ZS-35-S2</strain>
    </source>
</reference>
<protein>
    <submittedName>
        <fullName evidence="1">Glutathione S-transferase</fullName>
    </submittedName>
</protein>
<evidence type="ECO:0000313" key="1">
    <source>
        <dbReference type="EMBL" id="MFD2238640.1"/>
    </source>
</evidence>
<dbReference type="Proteomes" id="UP001597371">
    <property type="component" value="Unassembled WGS sequence"/>
</dbReference>